<keyword evidence="1" id="KW-0812">Transmembrane</keyword>
<evidence type="ECO:0000313" key="3">
    <source>
        <dbReference type="Proteomes" id="UP000665043"/>
    </source>
</evidence>
<dbReference type="Proteomes" id="UP000665043">
    <property type="component" value="Chromosome"/>
</dbReference>
<evidence type="ECO:0000256" key="1">
    <source>
        <dbReference type="SAM" id="Phobius"/>
    </source>
</evidence>
<keyword evidence="1" id="KW-0472">Membrane</keyword>
<dbReference type="RefSeq" id="WP_209365290.1">
    <property type="nucleotide sequence ID" value="NZ_CP046956.1"/>
</dbReference>
<keyword evidence="1" id="KW-1133">Transmembrane helix</keyword>
<keyword evidence="3" id="KW-1185">Reference proteome</keyword>
<accession>A0ABX7VT60</accession>
<gene>
    <name evidence="2" type="ORF">ERJ70_13070</name>
</gene>
<evidence type="ECO:0000313" key="2">
    <source>
        <dbReference type="EMBL" id="QTN00145.1"/>
    </source>
</evidence>
<sequence>MIRNFNYSISFGFFIFILTCEVTNFSFESMVVNIPVRQGALLKLVGGPNDVGHASVATGRGGFSLYSFEQALALFFIEVGMMFVHF</sequence>
<protein>
    <submittedName>
        <fullName evidence="2">Uncharacterized protein</fullName>
    </submittedName>
</protein>
<organism evidence="2 3">
    <name type="scientific">Sediminibacillus dalangtanensis</name>
    <dbReference type="NCBI Taxonomy" id="2729421"/>
    <lineage>
        <taxon>Bacteria</taxon>
        <taxon>Bacillati</taxon>
        <taxon>Bacillota</taxon>
        <taxon>Bacilli</taxon>
        <taxon>Bacillales</taxon>
        <taxon>Bacillaceae</taxon>
        <taxon>Sediminibacillus</taxon>
    </lineage>
</organism>
<dbReference type="EMBL" id="CP046956">
    <property type="protein sequence ID" value="QTN00145.1"/>
    <property type="molecule type" value="Genomic_DNA"/>
</dbReference>
<feature type="transmembrane region" description="Helical" evidence="1">
    <location>
        <begin position="7"/>
        <end position="27"/>
    </location>
</feature>
<reference evidence="2 3" key="1">
    <citation type="submission" date="2019-12" db="EMBL/GenBank/DDBJ databases">
        <title>The whole genome sequencing of a strain isolated from a Mars analog, Dalangtan Playa.</title>
        <authorList>
            <person name="Huang T."/>
        </authorList>
    </citation>
    <scope>NUCLEOTIDE SEQUENCE [LARGE SCALE GENOMIC DNA]</scope>
    <source>
        <strain evidence="2 3">DP4-553-S</strain>
    </source>
</reference>
<proteinExistence type="predicted"/>
<name>A0ABX7VT60_9BACI</name>